<gene>
    <name evidence="1" type="ORF">MLD38_017503</name>
</gene>
<organism evidence="1 2">
    <name type="scientific">Melastoma candidum</name>
    <dbReference type="NCBI Taxonomy" id="119954"/>
    <lineage>
        <taxon>Eukaryota</taxon>
        <taxon>Viridiplantae</taxon>
        <taxon>Streptophyta</taxon>
        <taxon>Embryophyta</taxon>
        <taxon>Tracheophyta</taxon>
        <taxon>Spermatophyta</taxon>
        <taxon>Magnoliopsida</taxon>
        <taxon>eudicotyledons</taxon>
        <taxon>Gunneridae</taxon>
        <taxon>Pentapetalae</taxon>
        <taxon>rosids</taxon>
        <taxon>malvids</taxon>
        <taxon>Myrtales</taxon>
        <taxon>Melastomataceae</taxon>
        <taxon>Melastomatoideae</taxon>
        <taxon>Melastomateae</taxon>
        <taxon>Melastoma</taxon>
    </lineage>
</organism>
<accession>A0ACB9QRZ3</accession>
<keyword evidence="2" id="KW-1185">Reference proteome</keyword>
<evidence type="ECO:0000313" key="1">
    <source>
        <dbReference type="EMBL" id="KAI4369008.1"/>
    </source>
</evidence>
<dbReference type="Proteomes" id="UP001057402">
    <property type="component" value="Chromosome 5"/>
</dbReference>
<protein>
    <submittedName>
        <fullName evidence="1">Uncharacterized protein</fullName>
    </submittedName>
</protein>
<evidence type="ECO:0000313" key="2">
    <source>
        <dbReference type="Proteomes" id="UP001057402"/>
    </source>
</evidence>
<sequence length="262" mass="29670">MVRSPFDSAPAAGASLASPFLSIGGVPESEAGKEMIRQRPNPKPLHNFTLPRLGWGSQIQMRCVKVSDRSVPHSESSSSLSAVRRRSSARMAFDRPRFGMKDDDDCEGVGEELVLDLRMKERFKNDEEGDSVVAAGKPDGQRGEEEEVGAEMRPWNLRTRRAACKAPVWKNCSPLRKEGLAVEEEKVSLEKVKEREKFSVALKRKEIENDFWKLTGHRPLRRPKKRPRSVQKQLDMLFPGLWLTEVTVDTYKVVEVLDNGKR</sequence>
<name>A0ACB9QRZ3_9MYRT</name>
<reference evidence="2" key="1">
    <citation type="journal article" date="2023" name="Front. Plant Sci.">
        <title>Chromosomal-level genome assembly of Melastoma candidum provides insights into trichome evolution.</title>
        <authorList>
            <person name="Zhong Y."/>
            <person name="Wu W."/>
            <person name="Sun C."/>
            <person name="Zou P."/>
            <person name="Liu Y."/>
            <person name="Dai S."/>
            <person name="Zhou R."/>
        </authorList>
    </citation>
    <scope>NUCLEOTIDE SEQUENCE [LARGE SCALE GENOMIC DNA]</scope>
</reference>
<dbReference type="EMBL" id="CM042884">
    <property type="protein sequence ID" value="KAI4369008.1"/>
    <property type="molecule type" value="Genomic_DNA"/>
</dbReference>
<comment type="caution">
    <text evidence="1">The sequence shown here is derived from an EMBL/GenBank/DDBJ whole genome shotgun (WGS) entry which is preliminary data.</text>
</comment>
<proteinExistence type="predicted"/>